<dbReference type="Proteomes" id="UP000265619">
    <property type="component" value="Unassembled WGS sequence"/>
</dbReference>
<comment type="caution">
    <text evidence="3">The sequence shown here is derived from an EMBL/GenBank/DDBJ whole genome shotgun (WGS) entry which is preliminary data.</text>
</comment>
<reference evidence="3 4" key="1">
    <citation type="submission" date="2018-09" db="EMBL/GenBank/DDBJ databases">
        <title>Acidovorax cavernicola nov. sp. isolated from Gruta de las Maravillas (Aracena, Spain).</title>
        <authorList>
            <person name="Jurado V."/>
            <person name="Gutierrez-Patricio S."/>
            <person name="Gonzalez-Pimentel J.L."/>
            <person name="Miller A.Z."/>
            <person name="Laiz L."/>
            <person name="Saiz-Jimenez C."/>
        </authorList>
    </citation>
    <scope>NUCLEOTIDE SEQUENCE [LARGE SCALE GENOMIC DNA]</scope>
    <source>
        <strain evidence="3 4">1011MAR4D40.2</strain>
    </source>
</reference>
<accession>A0A9X8D248</accession>
<dbReference type="EMBL" id="QXMN01000033">
    <property type="protein sequence ID" value="RIX76321.1"/>
    <property type="molecule type" value="Genomic_DNA"/>
</dbReference>
<sequence>MAGHFLLSKEARNLGLDDVARLSEDDAQALFMKHRWGRYGEGKQVCPACGSIDSHYVIRGRRQWRCKAAGCGRTFSVTTGTKFQDHKIPLRKIFQALWIYVTEVKGVAASKVARQVGIAYQTAFTLLHKFREGLLDERNLAPLERHVEIDGGHFSGRIRKPRKKKKATAMPARAKQGKTWYATHPNRRIVMVLRQISPIKGQGAIRTIVEVVPAETEIHATPLAQRYIKEGSIVHTDESNAFSRLSVRYEHFTVNHSIEFSTDEGVNENQAESFFARARRLVWGAIHRMTPKYMLDYMNEIAWREDVRRKDTTTQMGLLLDAVLNNGRSRWWRGYWQGHHRPSELMFGQGAISKSSD</sequence>
<dbReference type="InterPro" id="IPR024442">
    <property type="entry name" value="Transposase_Zn_ribbon"/>
</dbReference>
<dbReference type="PANTHER" id="PTHR47163:SF2">
    <property type="entry name" value="SI:DKEY-17M8.2"/>
    <property type="match status" value="1"/>
</dbReference>
<dbReference type="Pfam" id="PF12762">
    <property type="entry name" value="DDE_Tnp_IS1595"/>
    <property type="match status" value="1"/>
</dbReference>
<dbReference type="OrthoDB" id="5365332at2"/>
<name>A0A9X8D248_9BURK</name>
<keyword evidence="4" id="KW-1185">Reference proteome</keyword>
<dbReference type="AlphaFoldDB" id="A0A9X8D248"/>
<feature type="region of interest" description="Disordered" evidence="1">
    <location>
        <begin position="156"/>
        <end position="177"/>
    </location>
</feature>
<dbReference type="InterPro" id="IPR053164">
    <property type="entry name" value="IS1016-like_transposase"/>
</dbReference>
<protein>
    <submittedName>
        <fullName evidence="3">IS1595 family transposase</fullName>
    </submittedName>
</protein>
<proteinExistence type="predicted"/>
<evidence type="ECO:0000313" key="3">
    <source>
        <dbReference type="EMBL" id="RIX76321.1"/>
    </source>
</evidence>
<evidence type="ECO:0000259" key="2">
    <source>
        <dbReference type="SMART" id="SM01126"/>
    </source>
</evidence>
<dbReference type="NCBIfam" id="NF033547">
    <property type="entry name" value="transpos_IS1595"/>
    <property type="match status" value="1"/>
</dbReference>
<dbReference type="InterPro" id="IPR024445">
    <property type="entry name" value="Tnp_ISXO2-like"/>
</dbReference>
<gene>
    <name evidence="3" type="ORF">D3H34_22510</name>
</gene>
<dbReference type="Pfam" id="PF12760">
    <property type="entry name" value="Zn_ribbon_IS1595"/>
    <property type="match status" value="1"/>
</dbReference>
<feature type="compositionally biased region" description="Basic residues" evidence="1">
    <location>
        <begin position="156"/>
        <end position="167"/>
    </location>
</feature>
<evidence type="ECO:0000313" key="4">
    <source>
        <dbReference type="Proteomes" id="UP000265619"/>
    </source>
</evidence>
<organism evidence="3 4">
    <name type="scientific">Acidovorax cavernicola</name>
    <dbReference type="NCBI Taxonomy" id="1675792"/>
    <lineage>
        <taxon>Bacteria</taxon>
        <taxon>Pseudomonadati</taxon>
        <taxon>Pseudomonadota</taxon>
        <taxon>Betaproteobacteria</taxon>
        <taxon>Burkholderiales</taxon>
        <taxon>Comamonadaceae</taxon>
        <taxon>Acidovorax</taxon>
    </lineage>
</organism>
<dbReference type="SMART" id="SM01126">
    <property type="entry name" value="DDE_Tnp_IS1595"/>
    <property type="match status" value="1"/>
</dbReference>
<feature type="domain" description="ISXO2-like transposase" evidence="2">
    <location>
        <begin position="142"/>
        <end position="306"/>
    </location>
</feature>
<dbReference type="RefSeq" id="WP_119556473.1">
    <property type="nucleotide sequence ID" value="NZ_QXMN01000033.1"/>
</dbReference>
<dbReference type="PANTHER" id="PTHR47163">
    <property type="entry name" value="DDE_TNP_IS1595 DOMAIN-CONTAINING PROTEIN"/>
    <property type="match status" value="1"/>
</dbReference>
<evidence type="ECO:0000256" key="1">
    <source>
        <dbReference type="SAM" id="MobiDB-lite"/>
    </source>
</evidence>